<feature type="transmembrane region" description="Helical" evidence="12">
    <location>
        <begin position="53"/>
        <end position="73"/>
    </location>
</feature>
<dbReference type="PANTHER" id="PTHR30365">
    <property type="entry name" value="CYTOCHROME D UBIQUINOL OXIDASE"/>
    <property type="match status" value="1"/>
</dbReference>
<evidence type="ECO:0000256" key="1">
    <source>
        <dbReference type="ARBA" id="ARBA00004651"/>
    </source>
</evidence>
<evidence type="ECO:0000256" key="9">
    <source>
        <dbReference type="ARBA" id="ARBA00022989"/>
    </source>
</evidence>
<accession>A0ABU2H5H4</accession>
<keyword evidence="4" id="KW-1003">Cell membrane</keyword>
<feature type="transmembrane region" description="Helical" evidence="12">
    <location>
        <begin position="277"/>
        <end position="299"/>
    </location>
</feature>
<feature type="transmembrane region" description="Helical" evidence="12">
    <location>
        <begin position="20"/>
        <end position="41"/>
    </location>
</feature>
<keyword evidence="14" id="KW-1185">Reference proteome</keyword>
<dbReference type="InterPro" id="IPR002585">
    <property type="entry name" value="Cyt-d_ubiquinol_oxidase_su_1"/>
</dbReference>
<evidence type="ECO:0000256" key="10">
    <source>
        <dbReference type="ARBA" id="ARBA00023004"/>
    </source>
</evidence>
<evidence type="ECO:0000313" key="13">
    <source>
        <dbReference type="EMBL" id="MDS1270556.1"/>
    </source>
</evidence>
<dbReference type="EMBL" id="JAVLVT010000003">
    <property type="protein sequence ID" value="MDS1270556.1"/>
    <property type="molecule type" value="Genomic_DNA"/>
</dbReference>
<protein>
    <submittedName>
        <fullName evidence="13">Cytochrome ubiquinol oxidase subunit I</fullName>
    </submittedName>
</protein>
<comment type="subcellular location">
    <subcellularLocation>
        <location evidence="1">Cell membrane</location>
        <topology evidence="1">Multi-pass membrane protein</topology>
    </subcellularLocation>
</comment>
<evidence type="ECO:0000256" key="11">
    <source>
        <dbReference type="ARBA" id="ARBA00023136"/>
    </source>
</evidence>
<organism evidence="13 14">
    <name type="scientific">Lipingzhangella rawalii</name>
    <dbReference type="NCBI Taxonomy" id="2055835"/>
    <lineage>
        <taxon>Bacteria</taxon>
        <taxon>Bacillati</taxon>
        <taxon>Actinomycetota</taxon>
        <taxon>Actinomycetes</taxon>
        <taxon>Streptosporangiales</taxon>
        <taxon>Nocardiopsidaceae</taxon>
        <taxon>Lipingzhangella</taxon>
    </lineage>
</organism>
<evidence type="ECO:0000256" key="5">
    <source>
        <dbReference type="ARBA" id="ARBA00022617"/>
    </source>
</evidence>
<evidence type="ECO:0000256" key="8">
    <source>
        <dbReference type="ARBA" id="ARBA00022982"/>
    </source>
</evidence>
<feature type="transmembrane region" description="Helical" evidence="12">
    <location>
        <begin position="125"/>
        <end position="146"/>
    </location>
</feature>
<keyword evidence="8" id="KW-0249">Electron transport</keyword>
<feature type="transmembrane region" description="Helical" evidence="12">
    <location>
        <begin position="182"/>
        <end position="201"/>
    </location>
</feature>
<feature type="transmembrane region" description="Helical" evidence="12">
    <location>
        <begin position="222"/>
        <end position="242"/>
    </location>
</feature>
<proteinExistence type="inferred from homology"/>
<evidence type="ECO:0000256" key="4">
    <source>
        <dbReference type="ARBA" id="ARBA00022475"/>
    </source>
</evidence>
<dbReference type="RefSeq" id="WP_310912058.1">
    <property type="nucleotide sequence ID" value="NZ_JAVLVT010000003.1"/>
</dbReference>
<feature type="transmembrane region" description="Helical" evidence="12">
    <location>
        <begin position="93"/>
        <end position="118"/>
    </location>
</feature>
<keyword evidence="5" id="KW-0349">Heme</keyword>
<keyword evidence="10" id="KW-0408">Iron</keyword>
<reference evidence="14" key="1">
    <citation type="submission" date="2023-07" db="EMBL/GenBank/DDBJ databases">
        <title>Novel species in the genus Lipingzhangella isolated from Sambhar Salt Lake.</title>
        <authorList>
            <person name="Jiya N."/>
            <person name="Kajale S."/>
            <person name="Sharma A."/>
        </authorList>
    </citation>
    <scope>NUCLEOTIDE SEQUENCE [LARGE SCALE GENOMIC DNA]</scope>
    <source>
        <strain evidence="14">LS1_29</strain>
    </source>
</reference>
<dbReference type="PIRSF" id="PIRSF006446">
    <property type="entry name" value="Cyt_quinol_oxidase_1"/>
    <property type="match status" value="1"/>
</dbReference>
<comment type="similarity">
    <text evidence="2">Belongs to the cytochrome ubiquinol oxidase subunit 1 family.</text>
</comment>
<keyword evidence="3" id="KW-0813">Transport</keyword>
<dbReference type="Pfam" id="PF01654">
    <property type="entry name" value="Cyt_bd_oxida_I"/>
    <property type="match status" value="2"/>
</dbReference>
<evidence type="ECO:0000313" key="14">
    <source>
        <dbReference type="Proteomes" id="UP001250214"/>
    </source>
</evidence>
<evidence type="ECO:0000256" key="3">
    <source>
        <dbReference type="ARBA" id="ARBA00022448"/>
    </source>
</evidence>
<sequence>MLEDALLVLRLQFAVSASVHFMFVALTLGLAPVILITQLRATLSRDPARMRAVRFWGGLYVVNYGMGILSGLVMELQLATNWGGLNHVFGNVFSAPLAVETLVAFFVESTFLALWIFGWERMNRWAHLATFLVVTATAYASAYWVLVANGFLKNPVGFEMRDGVAVLTDATALLTNPAATSAFAHISFGALLLGGLFLAAVSSYHLRRSYDPDRIFTRGLRVGIALAALALLPTFVSGGMQFPMIVESVPPTSGDTLSPGEIERLEEGHSSYAPVPLYLMMLCWLASALLVIAGLLMWLARRLEHAPRLQVALLAGPLLPLMASLFGWLSRELGRQPWVVVHHLPTAEGATNLSPGMALLSFTLFTGAFAALVSITYWLLLRYARLGPDHGPLAAPVEGSTAPPPRPSY</sequence>
<comment type="caution">
    <text evidence="13">The sequence shown here is derived from an EMBL/GenBank/DDBJ whole genome shotgun (WGS) entry which is preliminary data.</text>
</comment>
<evidence type="ECO:0000256" key="7">
    <source>
        <dbReference type="ARBA" id="ARBA00022723"/>
    </source>
</evidence>
<feature type="transmembrane region" description="Helical" evidence="12">
    <location>
        <begin position="358"/>
        <end position="380"/>
    </location>
</feature>
<keyword evidence="11 12" id="KW-0472">Membrane</keyword>
<evidence type="ECO:0000256" key="2">
    <source>
        <dbReference type="ARBA" id="ARBA00009819"/>
    </source>
</evidence>
<name>A0ABU2H5H4_9ACTN</name>
<evidence type="ECO:0000256" key="12">
    <source>
        <dbReference type="SAM" id="Phobius"/>
    </source>
</evidence>
<dbReference type="PANTHER" id="PTHR30365:SF14">
    <property type="entry name" value="CYTOCHROME BD MENAQUINOL OXIDASE SUBUNIT I-RELATED"/>
    <property type="match status" value="1"/>
</dbReference>
<keyword evidence="6 12" id="KW-0812">Transmembrane</keyword>
<keyword evidence="9 12" id="KW-1133">Transmembrane helix</keyword>
<evidence type="ECO:0000256" key="6">
    <source>
        <dbReference type="ARBA" id="ARBA00022692"/>
    </source>
</evidence>
<dbReference type="Proteomes" id="UP001250214">
    <property type="component" value="Unassembled WGS sequence"/>
</dbReference>
<feature type="transmembrane region" description="Helical" evidence="12">
    <location>
        <begin position="311"/>
        <end position="329"/>
    </location>
</feature>
<gene>
    <name evidence="13" type="ORF">RIF23_09630</name>
</gene>
<keyword evidence="7" id="KW-0479">Metal-binding</keyword>